<protein>
    <submittedName>
        <fullName evidence="1">Uncharacterized protein</fullName>
    </submittedName>
</protein>
<evidence type="ECO:0000313" key="2">
    <source>
        <dbReference type="Proteomes" id="UP000218287"/>
    </source>
</evidence>
<dbReference type="Proteomes" id="UP000218287">
    <property type="component" value="Chromosome"/>
</dbReference>
<sequence length="103" mass="11685">MSKFESRNQQAEDKLRQQSFFASLIKYLDANETKITRTVDRFISDIQIPTGKIPTYRTDHYLGSSNTPGNGAFQYSRYTAIIGGIRISAVDYASLMKIINVIK</sequence>
<name>A0A1Z4GDW3_9CYAN</name>
<gene>
    <name evidence="1" type="ORF">NIES21_15230</name>
</gene>
<dbReference type="AlphaFoldDB" id="A0A1Z4GDW3"/>
<keyword evidence="2" id="KW-1185">Reference proteome</keyword>
<proteinExistence type="predicted"/>
<dbReference type="EMBL" id="AP018174">
    <property type="protein sequence ID" value="BAY15704.1"/>
    <property type="molecule type" value="Genomic_DNA"/>
</dbReference>
<accession>A0A1Z4GDW3</accession>
<organism evidence="1 2">
    <name type="scientific">Anabaenopsis circularis NIES-21</name>
    <dbReference type="NCBI Taxonomy" id="1085406"/>
    <lineage>
        <taxon>Bacteria</taxon>
        <taxon>Bacillati</taxon>
        <taxon>Cyanobacteriota</taxon>
        <taxon>Cyanophyceae</taxon>
        <taxon>Nostocales</taxon>
        <taxon>Nodulariaceae</taxon>
        <taxon>Anabaenopsis</taxon>
    </lineage>
</organism>
<reference evidence="1 2" key="1">
    <citation type="submission" date="2017-06" db="EMBL/GenBank/DDBJ databases">
        <title>Genome sequencing of cyanobaciteial culture collection at National Institute for Environmental Studies (NIES).</title>
        <authorList>
            <person name="Hirose Y."/>
            <person name="Shimura Y."/>
            <person name="Fujisawa T."/>
            <person name="Nakamura Y."/>
            <person name="Kawachi M."/>
        </authorList>
    </citation>
    <scope>NUCLEOTIDE SEQUENCE [LARGE SCALE GENOMIC DNA]</scope>
    <source>
        <strain evidence="1 2">NIES-21</strain>
    </source>
</reference>
<evidence type="ECO:0000313" key="1">
    <source>
        <dbReference type="EMBL" id="BAY15704.1"/>
    </source>
</evidence>